<keyword evidence="3" id="KW-0723">Serine/threonine-protein kinase</keyword>
<dbReference type="SMART" id="SM00220">
    <property type="entry name" value="S_TKc"/>
    <property type="match status" value="1"/>
</dbReference>
<evidence type="ECO:0000256" key="2">
    <source>
        <dbReference type="ARBA" id="ARBA00012513"/>
    </source>
</evidence>
<comment type="caution">
    <text evidence="16">The sequence shown here is derived from an EMBL/GenBank/DDBJ whole genome shotgun (WGS) entry which is preliminary data.</text>
</comment>
<dbReference type="Gene3D" id="3.30.450.20">
    <property type="entry name" value="PAS domain"/>
    <property type="match status" value="1"/>
</dbReference>
<evidence type="ECO:0000256" key="8">
    <source>
        <dbReference type="ARBA" id="ARBA00022777"/>
    </source>
</evidence>
<feature type="non-terminal residue" evidence="16">
    <location>
        <position position="513"/>
    </location>
</feature>
<dbReference type="GO" id="GO:0009881">
    <property type="term" value="F:photoreceptor activity"/>
    <property type="evidence" value="ECO:0007669"/>
    <property type="project" value="UniProtKB-KW"/>
</dbReference>
<dbReference type="Proteomes" id="UP001202328">
    <property type="component" value="Unassembled WGS sequence"/>
</dbReference>
<keyword evidence="11" id="KW-0675">Receptor</keyword>
<dbReference type="PANTHER" id="PTHR44329:SF47">
    <property type="entry name" value="SERINE_THREONINE-PROTEIN KINASE ROCO5-RELATED"/>
    <property type="match status" value="1"/>
</dbReference>
<dbReference type="EMBL" id="JAJJMB010001716">
    <property type="protein sequence ID" value="KAI3955791.1"/>
    <property type="molecule type" value="Genomic_DNA"/>
</dbReference>
<evidence type="ECO:0000256" key="4">
    <source>
        <dbReference type="ARBA" id="ARBA00022543"/>
    </source>
</evidence>
<dbReference type="InterPro" id="IPR001245">
    <property type="entry name" value="Ser-Thr/Tyr_kinase_cat_dom"/>
</dbReference>
<feature type="domain" description="Protein kinase" evidence="14">
    <location>
        <begin position="308"/>
        <end position="513"/>
    </location>
</feature>
<dbReference type="CDD" id="cd00130">
    <property type="entry name" value="PAS"/>
    <property type="match status" value="1"/>
</dbReference>
<comment type="similarity">
    <text evidence="1">Belongs to the protein kinase superfamily. TKL Ser/Thr protein kinase family. RAF subfamily.</text>
</comment>
<reference evidence="16" key="1">
    <citation type="submission" date="2022-04" db="EMBL/GenBank/DDBJ databases">
        <title>A functionally conserved STORR gene fusion in Papaver species that diverged 16.8 million years ago.</title>
        <authorList>
            <person name="Catania T."/>
        </authorList>
    </citation>
    <scope>NUCLEOTIDE SEQUENCE</scope>
    <source>
        <strain evidence="16">S-188037</strain>
    </source>
</reference>
<evidence type="ECO:0000256" key="12">
    <source>
        <dbReference type="ARBA" id="ARBA00047899"/>
    </source>
</evidence>
<keyword evidence="7" id="KW-0547">Nucleotide-binding</keyword>
<dbReference type="CDD" id="cd13999">
    <property type="entry name" value="STKc_MAP3K-like"/>
    <property type="match status" value="1"/>
</dbReference>
<dbReference type="Gene3D" id="3.30.200.20">
    <property type="entry name" value="Phosphorylase Kinase, domain 1"/>
    <property type="match status" value="1"/>
</dbReference>
<evidence type="ECO:0000313" key="17">
    <source>
        <dbReference type="Proteomes" id="UP001202328"/>
    </source>
</evidence>
<keyword evidence="4" id="KW-0600">Photoreceptor protein</keyword>
<dbReference type="SUPFAM" id="SSF56112">
    <property type="entry name" value="Protein kinase-like (PK-like)"/>
    <property type="match status" value="1"/>
</dbReference>
<dbReference type="InterPro" id="IPR000719">
    <property type="entry name" value="Prot_kinase_dom"/>
</dbReference>
<sequence length="513" mass="57797">MSSRDHFFLNLLQSMGQAILICDATGMVTYWNRSAEKLYGYSASEALGRNVLDLTLKREAREDAMHIMSKVTSGGNWTGTFPIKNKQGERIFVHLTNTPLHDDNGCFVGIICISLDARDFLQTPPVASSKVASTFSRLTSKPDHIDSQKPLQVVVTSCGARMLNTGDIPFKVVPVEKHPRRKFARYGGNCEGEFRTSTVLGCISKKNISWPWKVSQYDGLVARTRHCIFPCVRNEQENDFVQLKSSASNRKPKVQILGNNSQFANDANDSIAPFKIGVSHTSNTISSPLCKFDMGTESSDYDILWEELTVGEKLGRGSCGTVYHGMWCGLNVALKGFFKFEYSDDLLHSFRREVLLMKKLRHPNVLLFMGAVDEPQHFCIVTEFMPRGSLFQLLHRSTCKIDWRRRVLMAIDIALGMSYLHHLNPPIVHCDLKSSNLLVGKNWIVKVADFGLSRLKHATFLSMKSGKGTPQWMAPEVIRNEPSDEKSDIYSFGVVLWELATEKIPWDTLNSFQ</sequence>
<keyword evidence="17" id="KW-1185">Reference proteome</keyword>
<keyword evidence="8" id="KW-0418">Kinase</keyword>
<comment type="catalytic activity">
    <reaction evidence="12">
        <text>L-threonyl-[protein] + ATP = O-phospho-L-threonyl-[protein] + ADP + H(+)</text>
        <dbReference type="Rhea" id="RHEA:46608"/>
        <dbReference type="Rhea" id="RHEA-COMP:11060"/>
        <dbReference type="Rhea" id="RHEA-COMP:11605"/>
        <dbReference type="ChEBI" id="CHEBI:15378"/>
        <dbReference type="ChEBI" id="CHEBI:30013"/>
        <dbReference type="ChEBI" id="CHEBI:30616"/>
        <dbReference type="ChEBI" id="CHEBI:61977"/>
        <dbReference type="ChEBI" id="CHEBI:456216"/>
        <dbReference type="EC" id="2.7.11.1"/>
    </reaction>
</comment>
<protein>
    <recommendedName>
        <fullName evidence="2">non-specific serine/threonine protein kinase</fullName>
        <ecNumber evidence="2">2.7.11.1</ecNumber>
    </recommendedName>
</protein>
<dbReference type="PROSITE" id="PS50112">
    <property type="entry name" value="PAS"/>
    <property type="match status" value="1"/>
</dbReference>
<dbReference type="InterPro" id="IPR000014">
    <property type="entry name" value="PAS"/>
</dbReference>
<evidence type="ECO:0000256" key="10">
    <source>
        <dbReference type="ARBA" id="ARBA00022991"/>
    </source>
</evidence>
<evidence type="ECO:0000256" key="13">
    <source>
        <dbReference type="ARBA" id="ARBA00048679"/>
    </source>
</evidence>
<dbReference type="Gene3D" id="1.10.510.10">
    <property type="entry name" value="Transferase(Phosphotransferase) domain 1"/>
    <property type="match status" value="1"/>
</dbReference>
<name>A0AAD4XU66_9MAGN</name>
<evidence type="ECO:0000256" key="7">
    <source>
        <dbReference type="ARBA" id="ARBA00022741"/>
    </source>
</evidence>
<dbReference type="Pfam" id="PF00989">
    <property type="entry name" value="PAS"/>
    <property type="match status" value="1"/>
</dbReference>
<evidence type="ECO:0000259" key="14">
    <source>
        <dbReference type="PROSITE" id="PS50011"/>
    </source>
</evidence>
<dbReference type="GO" id="GO:0005524">
    <property type="term" value="F:ATP binding"/>
    <property type="evidence" value="ECO:0007669"/>
    <property type="project" value="UniProtKB-KW"/>
</dbReference>
<evidence type="ECO:0000256" key="1">
    <source>
        <dbReference type="ARBA" id="ARBA00010507"/>
    </source>
</evidence>
<keyword evidence="5" id="KW-0716">Sensory transduction</keyword>
<comment type="catalytic activity">
    <reaction evidence="13">
        <text>L-seryl-[protein] + ATP = O-phospho-L-seryl-[protein] + ADP + H(+)</text>
        <dbReference type="Rhea" id="RHEA:17989"/>
        <dbReference type="Rhea" id="RHEA-COMP:9863"/>
        <dbReference type="Rhea" id="RHEA-COMP:11604"/>
        <dbReference type="ChEBI" id="CHEBI:15378"/>
        <dbReference type="ChEBI" id="CHEBI:29999"/>
        <dbReference type="ChEBI" id="CHEBI:30616"/>
        <dbReference type="ChEBI" id="CHEBI:83421"/>
        <dbReference type="ChEBI" id="CHEBI:456216"/>
        <dbReference type="EC" id="2.7.11.1"/>
    </reaction>
</comment>
<dbReference type="NCBIfam" id="TIGR00229">
    <property type="entry name" value="sensory_box"/>
    <property type="match status" value="1"/>
</dbReference>
<keyword evidence="10" id="KW-0157">Chromophore</keyword>
<dbReference type="InterPro" id="IPR013767">
    <property type="entry name" value="PAS_fold"/>
</dbReference>
<dbReference type="InterPro" id="IPR011009">
    <property type="entry name" value="Kinase-like_dom_sf"/>
</dbReference>
<dbReference type="PROSITE" id="PS50011">
    <property type="entry name" value="PROTEIN_KINASE_DOM"/>
    <property type="match status" value="1"/>
</dbReference>
<feature type="domain" description="PAS" evidence="15">
    <location>
        <begin position="4"/>
        <end position="75"/>
    </location>
</feature>
<dbReference type="SMART" id="SM00091">
    <property type="entry name" value="PAS"/>
    <property type="match status" value="1"/>
</dbReference>
<dbReference type="GO" id="GO:0006355">
    <property type="term" value="P:regulation of DNA-templated transcription"/>
    <property type="evidence" value="ECO:0007669"/>
    <property type="project" value="InterPro"/>
</dbReference>
<evidence type="ECO:0000256" key="11">
    <source>
        <dbReference type="ARBA" id="ARBA00023170"/>
    </source>
</evidence>
<dbReference type="SUPFAM" id="SSF55785">
    <property type="entry name" value="PYP-like sensor domain (PAS domain)"/>
    <property type="match status" value="1"/>
</dbReference>
<dbReference type="GO" id="GO:0004674">
    <property type="term" value="F:protein serine/threonine kinase activity"/>
    <property type="evidence" value="ECO:0007669"/>
    <property type="project" value="UniProtKB-KW"/>
</dbReference>
<evidence type="ECO:0000259" key="15">
    <source>
        <dbReference type="PROSITE" id="PS50112"/>
    </source>
</evidence>
<organism evidence="16 17">
    <name type="scientific">Papaver atlanticum</name>
    <dbReference type="NCBI Taxonomy" id="357466"/>
    <lineage>
        <taxon>Eukaryota</taxon>
        <taxon>Viridiplantae</taxon>
        <taxon>Streptophyta</taxon>
        <taxon>Embryophyta</taxon>
        <taxon>Tracheophyta</taxon>
        <taxon>Spermatophyta</taxon>
        <taxon>Magnoliopsida</taxon>
        <taxon>Ranunculales</taxon>
        <taxon>Papaveraceae</taxon>
        <taxon>Papaveroideae</taxon>
        <taxon>Papaver</taxon>
    </lineage>
</organism>
<dbReference type="InterPro" id="IPR008271">
    <property type="entry name" value="Ser/Thr_kinase_AS"/>
</dbReference>
<dbReference type="InterPro" id="IPR051681">
    <property type="entry name" value="Ser/Thr_Kinases-Pseudokinases"/>
</dbReference>
<keyword evidence="6" id="KW-0808">Transferase</keyword>
<dbReference type="InterPro" id="IPR035965">
    <property type="entry name" value="PAS-like_dom_sf"/>
</dbReference>
<evidence type="ECO:0000256" key="5">
    <source>
        <dbReference type="ARBA" id="ARBA00022606"/>
    </source>
</evidence>
<dbReference type="EC" id="2.7.11.1" evidence="2"/>
<evidence type="ECO:0000313" key="16">
    <source>
        <dbReference type="EMBL" id="KAI3955791.1"/>
    </source>
</evidence>
<dbReference type="FunFam" id="3.30.200.20:FF:000060">
    <property type="entry name" value="Serine/threonine-protein kinase isoform 1"/>
    <property type="match status" value="1"/>
</dbReference>
<evidence type="ECO:0000256" key="3">
    <source>
        <dbReference type="ARBA" id="ARBA00022527"/>
    </source>
</evidence>
<accession>A0AAD4XU66</accession>
<dbReference type="Pfam" id="PF07714">
    <property type="entry name" value="PK_Tyr_Ser-Thr"/>
    <property type="match status" value="1"/>
</dbReference>
<proteinExistence type="inferred from homology"/>
<dbReference type="PROSITE" id="PS00108">
    <property type="entry name" value="PROTEIN_KINASE_ST"/>
    <property type="match status" value="1"/>
</dbReference>
<gene>
    <name evidence="16" type="ORF">MKW98_006151</name>
</gene>
<dbReference type="AlphaFoldDB" id="A0AAD4XU66"/>
<dbReference type="PANTHER" id="PTHR44329">
    <property type="entry name" value="SERINE/THREONINE-PROTEIN KINASE TNNI3K-RELATED"/>
    <property type="match status" value="1"/>
</dbReference>
<evidence type="ECO:0000256" key="6">
    <source>
        <dbReference type="ARBA" id="ARBA00022679"/>
    </source>
</evidence>
<evidence type="ECO:0000256" key="9">
    <source>
        <dbReference type="ARBA" id="ARBA00022840"/>
    </source>
</evidence>
<keyword evidence="9" id="KW-0067">ATP-binding</keyword>